<dbReference type="InterPro" id="IPR019402">
    <property type="entry name" value="CWH43_N"/>
</dbReference>
<organism evidence="7 8">
    <name type="scientific">Parastrongyloides trichosuri</name>
    <name type="common">Possum-specific nematode worm</name>
    <dbReference type="NCBI Taxonomy" id="131310"/>
    <lineage>
        <taxon>Eukaryota</taxon>
        <taxon>Metazoa</taxon>
        <taxon>Ecdysozoa</taxon>
        <taxon>Nematoda</taxon>
        <taxon>Chromadorea</taxon>
        <taxon>Rhabditida</taxon>
        <taxon>Tylenchina</taxon>
        <taxon>Panagrolaimomorpha</taxon>
        <taxon>Strongyloidoidea</taxon>
        <taxon>Strongyloididae</taxon>
        <taxon>Parastrongyloides</taxon>
    </lineage>
</organism>
<feature type="transmembrane region" description="Helical" evidence="5">
    <location>
        <begin position="642"/>
        <end position="664"/>
    </location>
</feature>
<feature type="transmembrane region" description="Helical" evidence="5">
    <location>
        <begin position="81"/>
        <end position="105"/>
    </location>
</feature>
<dbReference type="GO" id="GO:0016020">
    <property type="term" value="C:membrane"/>
    <property type="evidence" value="ECO:0007669"/>
    <property type="project" value="UniProtKB-SubCell"/>
</dbReference>
<dbReference type="PANTHER" id="PTHR23503">
    <property type="entry name" value="SOLUTE CARRIER FAMILY 2"/>
    <property type="match status" value="1"/>
</dbReference>
<feature type="transmembrane region" description="Helical" evidence="5">
    <location>
        <begin position="547"/>
        <end position="571"/>
    </location>
</feature>
<accession>A0A0N4Z7W5</accession>
<dbReference type="Pfam" id="PF00083">
    <property type="entry name" value="Sugar_tr"/>
    <property type="match status" value="1"/>
</dbReference>
<dbReference type="GO" id="GO:0015149">
    <property type="term" value="F:hexose transmembrane transporter activity"/>
    <property type="evidence" value="ECO:0007669"/>
    <property type="project" value="TreeGrafter"/>
</dbReference>
<feature type="transmembrane region" description="Helical" evidence="5">
    <location>
        <begin position="203"/>
        <end position="222"/>
    </location>
</feature>
<feature type="transmembrane region" description="Helical" evidence="5">
    <location>
        <begin position="29"/>
        <end position="49"/>
    </location>
</feature>
<evidence type="ECO:0000256" key="2">
    <source>
        <dbReference type="ARBA" id="ARBA00022692"/>
    </source>
</evidence>
<feature type="transmembrane region" description="Helical" evidence="5">
    <location>
        <begin position="670"/>
        <end position="689"/>
    </location>
</feature>
<evidence type="ECO:0000313" key="8">
    <source>
        <dbReference type="WBParaSite" id="PTRK_0000327600.1"/>
    </source>
</evidence>
<feature type="transmembrane region" description="Helical" evidence="5">
    <location>
        <begin position="112"/>
        <end position="132"/>
    </location>
</feature>
<keyword evidence="3 5" id="KW-1133">Transmembrane helix</keyword>
<dbReference type="PANTHER" id="PTHR23503:SF50">
    <property type="entry name" value="MAJOR FACILITATOR SUPERFAMILY (MFS) PROFILE DOMAIN-CONTAINING PROTEIN"/>
    <property type="match status" value="1"/>
</dbReference>
<dbReference type="InterPro" id="IPR005828">
    <property type="entry name" value="MFS_sugar_transport-like"/>
</dbReference>
<protein>
    <submittedName>
        <fullName evidence="8">MFS domain-containing protein</fullName>
    </submittedName>
</protein>
<keyword evidence="4 5" id="KW-0472">Membrane</keyword>
<feature type="transmembrane region" description="Helical" evidence="5">
    <location>
        <begin position="324"/>
        <end position="344"/>
    </location>
</feature>
<dbReference type="PROSITE" id="PS50850">
    <property type="entry name" value="MFS"/>
    <property type="match status" value="1"/>
</dbReference>
<dbReference type="AlphaFoldDB" id="A0A0N4Z7W5"/>
<feature type="transmembrane region" description="Helical" evidence="5">
    <location>
        <begin position="175"/>
        <end position="197"/>
    </location>
</feature>
<feature type="transmembrane region" description="Helical" evidence="5">
    <location>
        <begin position="138"/>
        <end position="163"/>
    </location>
</feature>
<dbReference type="InterPro" id="IPR005829">
    <property type="entry name" value="Sugar_transporter_CS"/>
</dbReference>
<feature type="transmembrane region" description="Helical" evidence="5">
    <location>
        <begin position="389"/>
        <end position="413"/>
    </location>
</feature>
<evidence type="ECO:0000256" key="3">
    <source>
        <dbReference type="ARBA" id="ARBA00022989"/>
    </source>
</evidence>
<comment type="subcellular location">
    <subcellularLocation>
        <location evidence="1">Membrane</location>
        <topology evidence="1">Multi-pass membrane protein</topology>
    </subcellularLocation>
</comment>
<dbReference type="SUPFAM" id="SSF103473">
    <property type="entry name" value="MFS general substrate transporter"/>
    <property type="match status" value="1"/>
</dbReference>
<dbReference type="STRING" id="131310.A0A0N4Z7W5"/>
<dbReference type="Pfam" id="PF10277">
    <property type="entry name" value="Frag1"/>
    <property type="match status" value="1"/>
</dbReference>
<keyword evidence="7" id="KW-1185">Reference proteome</keyword>
<reference evidence="8" key="1">
    <citation type="submission" date="2017-02" db="UniProtKB">
        <authorList>
            <consortium name="WormBaseParasite"/>
        </authorList>
    </citation>
    <scope>IDENTIFICATION</scope>
</reference>
<feature type="transmembrane region" description="Helical" evidence="5">
    <location>
        <begin position="425"/>
        <end position="448"/>
    </location>
</feature>
<dbReference type="InterPro" id="IPR036259">
    <property type="entry name" value="MFS_trans_sf"/>
</dbReference>
<dbReference type="PROSITE" id="PS00216">
    <property type="entry name" value="SUGAR_TRANSPORT_1"/>
    <property type="match status" value="1"/>
</dbReference>
<feature type="transmembrane region" description="Helical" evidence="5">
    <location>
        <begin position="356"/>
        <end position="377"/>
    </location>
</feature>
<evidence type="ECO:0000313" key="7">
    <source>
        <dbReference type="Proteomes" id="UP000038045"/>
    </source>
</evidence>
<feature type="transmembrane region" description="Helical" evidence="5">
    <location>
        <begin position="454"/>
        <end position="475"/>
    </location>
</feature>
<evidence type="ECO:0000256" key="4">
    <source>
        <dbReference type="ARBA" id="ARBA00023136"/>
    </source>
</evidence>
<evidence type="ECO:0000256" key="1">
    <source>
        <dbReference type="ARBA" id="ARBA00004141"/>
    </source>
</evidence>
<feature type="domain" description="Major facilitator superfamily (MFS) profile" evidence="6">
    <location>
        <begin position="33"/>
        <end position="479"/>
    </location>
</feature>
<proteinExistence type="predicted"/>
<dbReference type="InterPro" id="IPR020846">
    <property type="entry name" value="MFS_dom"/>
</dbReference>
<dbReference type="WBParaSite" id="PTRK_0000327600.1">
    <property type="protein sequence ID" value="PTRK_0000327600.1"/>
    <property type="gene ID" value="PTRK_0000327600"/>
</dbReference>
<sequence>MANTDEQENFSIFNDMYQFIDIVSNQGRIIQIILVIIFLSVSPVGYNIVVLNVPGQIIQDEINASIYNMFELQLSDKELGVLWSMTISAQAFGALIGCFTLTYFTQKYGVKYTMFNISNIILIISSVLMFLSKYTFTFFLLFAGRIFVGLYTGMACGLTPMFIKEVAPQNIKGSLGCFVHIAVCIGSAISAVLSLDFILGGKYLWGILLLMPVCTAITQIYLGRKIPDTPNFLLRNCDFNAALFSIKYFYNIKGKDVEETIKTYRDLVTNVPSQISIKEAFYDDNTRKGIILGMILNAAQIFCGSMASVSYSTFMFNSVFFSKLLTPFLPAIGSIIIVLLTIPAIRLVEIYGRRQLIIVTLIICGSSNYLMTIFSLISETSVTTSWSSYAYALTFLMMGVGYNVGIGPLAYFVPEELVHPQASTVALSFSICVNWISTMFTNFVFYPLNLELGGFSYLLFAVPTTIFTYILYLYLPETKCSRNNVDEQNLTCNVLQNIYDEELSYVMKKVSDLGYQDNSNCIRRLKNGNSFTDGVMKYTEIIRLTPLLVFICGIVPPLLGSTISISFALLFHNDAISNYNWQCGRAMLPSLSRIINLPIERVFWQILIPLHVPLRFLEIFVQTDRYTKFENVIKGKSKLHFLLIKTYTISGLLELVFLSFLSVIGERENAQLHVVFFYFFGTCGIIFMFSNTILHRRTLYHCKPYGISSYVAKIIFLTLYCILAPVMVISFYLYFSKCTPFAYEMFAICEYLEVLINILYHSTAYWDIKDKIILSTLFFENYIDESTKIQSFKKEISLKINDGLGKFNYT</sequence>
<dbReference type="InterPro" id="IPR045263">
    <property type="entry name" value="GLUT"/>
</dbReference>
<dbReference type="PROSITE" id="PS00217">
    <property type="entry name" value="SUGAR_TRANSPORT_2"/>
    <property type="match status" value="1"/>
</dbReference>
<feature type="transmembrane region" description="Helical" evidence="5">
    <location>
        <begin position="710"/>
        <end position="735"/>
    </location>
</feature>
<dbReference type="Gene3D" id="1.20.1250.20">
    <property type="entry name" value="MFS general substrate transporter like domains"/>
    <property type="match status" value="1"/>
</dbReference>
<evidence type="ECO:0000256" key="5">
    <source>
        <dbReference type="SAM" id="Phobius"/>
    </source>
</evidence>
<feature type="transmembrane region" description="Helical" evidence="5">
    <location>
        <begin position="290"/>
        <end position="312"/>
    </location>
</feature>
<dbReference type="Proteomes" id="UP000038045">
    <property type="component" value="Unplaced"/>
</dbReference>
<name>A0A0N4Z7W5_PARTI</name>
<keyword evidence="2 5" id="KW-0812">Transmembrane</keyword>
<evidence type="ECO:0000259" key="6">
    <source>
        <dbReference type="PROSITE" id="PS50850"/>
    </source>
</evidence>